<dbReference type="Proteomes" id="UP000198680">
    <property type="component" value="Unassembled WGS sequence"/>
</dbReference>
<reference evidence="3" key="1">
    <citation type="submission" date="2016-10" db="EMBL/GenBank/DDBJ databases">
        <authorList>
            <person name="Varghese N."/>
            <person name="Submissions S."/>
        </authorList>
    </citation>
    <scope>NUCLEOTIDE SEQUENCE [LARGE SCALE GENOMIC DNA]</scope>
    <source>
        <strain evidence="3">DSM 45419</strain>
    </source>
</reference>
<dbReference type="STRING" id="1137991.SAMN05660642_03000"/>
<evidence type="ECO:0000313" key="2">
    <source>
        <dbReference type="EMBL" id="SDM64840.1"/>
    </source>
</evidence>
<evidence type="ECO:0000313" key="3">
    <source>
        <dbReference type="Proteomes" id="UP000198680"/>
    </source>
</evidence>
<dbReference type="EMBL" id="FNHE01000007">
    <property type="protein sequence ID" value="SDM64840.1"/>
    <property type="molecule type" value="Genomic_DNA"/>
</dbReference>
<accession>A0A1G9UYE9</accession>
<organism evidence="2 3">
    <name type="scientific">Geodermatophilus siccatus</name>
    <dbReference type="NCBI Taxonomy" id="1137991"/>
    <lineage>
        <taxon>Bacteria</taxon>
        <taxon>Bacillati</taxon>
        <taxon>Actinomycetota</taxon>
        <taxon>Actinomycetes</taxon>
        <taxon>Geodermatophilales</taxon>
        <taxon>Geodermatophilaceae</taxon>
        <taxon>Geodermatophilus</taxon>
    </lineage>
</organism>
<proteinExistence type="predicted"/>
<feature type="compositionally biased region" description="Low complexity" evidence="1">
    <location>
        <begin position="12"/>
        <end position="23"/>
    </location>
</feature>
<sequence length="96" mass="10313">MAGAGRDRMPVPADAATAAPRTAWIDHGRRRGNEVEPSEQVTWEECPNCRRAAAVGWVDGQPVEFDCPRGCHLGAEQVRAFTAAGDSRAPVQPGYP</sequence>
<feature type="region of interest" description="Disordered" evidence="1">
    <location>
        <begin position="1"/>
        <end position="38"/>
    </location>
</feature>
<dbReference type="AlphaFoldDB" id="A0A1G9UYE9"/>
<name>A0A1G9UYE9_9ACTN</name>
<protein>
    <submittedName>
        <fullName evidence="2">Uncharacterized protein</fullName>
    </submittedName>
</protein>
<feature type="compositionally biased region" description="Basic and acidic residues" evidence="1">
    <location>
        <begin position="24"/>
        <end position="34"/>
    </location>
</feature>
<gene>
    <name evidence="2" type="ORF">SAMN05660642_03000</name>
</gene>
<dbReference type="OrthoDB" id="5195228at2"/>
<evidence type="ECO:0000256" key="1">
    <source>
        <dbReference type="SAM" id="MobiDB-lite"/>
    </source>
</evidence>
<keyword evidence="3" id="KW-1185">Reference proteome</keyword>
<dbReference type="RefSeq" id="WP_091219736.1">
    <property type="nucleotide sequence ID" value="NZ_FNHE01000007.1"/>
</dbReference>